<evidence type="ECO:0000259" key="3">
    <source>
        <dbReference type="Pfam" id="PF11954"/>
    </source>
</evidence>
<evidence type="ECO:0000313" key="4">
    <source>
        <dbReference type="EMBL" id="KKY14575.1"/>
    </source>
</evidence>
<dbReference type="EMBL" id="LCWF01000222">
    <property type="protein sequence ID" value="KKY14575.1"/>
    <property type="molecule type" value="Genomic_DNA"/>
</dbReference>
<dbReference type="InterPro" id="IPR001466">
    <property type="entry name" value="Beta-lactam-related"/>
</dbReference>
<organism evidence="4 5">
    <name type="scientific">Phaeomoniella chlamydospora</name>
    <name type="common">Phaeoacremonium chlamydosporum</name>
    <dbReference type="NCBI Taxonomy" id="158046"/>
    <lineage>
        <taxon>Eukaryota</taxon>
        <taxon>Fungi</taxon>
        <taxon>Dikarya</taxon>
        <taxon>Ascomycota</taxon>
        <taxon>Pezizomycotina</taxon>
        <taxon>Eurotiomycetes</taxon>
        <taxon>Chaetothyriomycetidae</taxon>
        <taxon>Phaeomoniellales</taxon>
        <taxon>Phaeomoniellaceae</taxon>
        <taxon>Phaeomoniella</taxon>
    </lineage>
</organism>
<evidence type="ECO:0000256" key="1">
    <source>
        <dbReference type="ARBA" id="ARBA00038215"/>
    </source>
</evidence>
<reference evidence="4 5" key="1">
    <citation type="submission" date="2015-05" db="EMBL/GenBank/DDBJ databases">
        <title>Distinctive expansion of gene families associated with plant cell wall degradation and secondary metabolism in the genomes of grapevine trunk pathogens.</title>
        <authorList>
            <person name="Lawrence D.P."/>
            <person name="Travadon R."/>
            <person name="Rolshausen P.E."/>
            <person name="Baumgartner K."/>
        </authorList>
    </citation>
    <scope>NUCLEOTIDE SEQUENCE [LARGE SCALE GENOMIC DNA]</scope>
    <source>
        <strain evidence="4">UCRPC4</strain>
    </source>
</reference>
<dbReference type="InterPro" id="IPR050491">
    <property type="entry name" value="AmpC-like"/>
</dbReference>
<dbReference type="SUPFAM" id="SSF56601">
    <property type="entry name" value="beta-lactamase/transpeptidase-like"/>
    <property type="match status" value="1"/>
</dbReference>
<dbReference type="InterPro" id="IPR012338">
    <property type="entry name" value="Beta-lactam/transpept-like"/>
</dbReference>
<protein>
    <submittedName>
        <fullName evidence="4">Putative penicillin-binding</fullName>
    </submittedName>
</protein>
<gene>
    <name evidence="4" type="ORF">UCRPC4_g06704</name>
</gene>
<dbReference type="Pfam" id="PF00144">
    <property type="entry name" value="Beta-lactamase"/>
    <property type="match status" value="1"/>
</dbReference>
<name>A0A0G2GBS4_PHACM</name>
<reference evidence="4 5" key="2">
    <citation type="submission" date="2015-05" db="EMBL/GenBank/DDBJ databases">
        <authorList>
            <person name="Morales-Cruz A."/>
            <person name="Amrine K.C."/>
            <person name="Cantu D."/>
        </authorList>
    </citation>
    <scope>NUCLEOTIDE SEQUENCE [LARGE SCALE GENOMIC DNA]</scope>
    <source>
        <strain evidence="4">UCRPC4</strain>
    </source>
</reference>
<dbReference type="InterPro" id="IPR021860">
    <property type="entry name" value="Peptidase_S12_Pab87-rel_C"/>
</dbReference>
<comment type="caution">
    <text evidence="4">The sequence shown here is derived from an EMBL/GenBank/DDBJ whole genome shotgun (WGS) entry which is preliminary data.</text>
</comment>
<accession>A0A0G2GBS4</accession>
<dbReference type="Gene3D" id="2.40.128.600">
    <property type="match status" value="1"/>
</dbReference>
<proteinExistence type="inferred from homology"/>
<dbReference type="Pfam" id="PF11954">
    <property type="entry name" value="DUF3471"/>
    <property type="match status" value="1"/>
</dbReference>
<dbReference type="OrthoDB" id="5946976at2759"/>
<dbReference type="AlphaFoldDB" id="A0A0G2GBS4"/>
<sequence length="370" mass="41899">MASELRAGFHYANIGYLVIQHIIQTITGSWIGDLHERRIWGPLSMKSTFIRLKDALRAVQSKDSILAYGYSWDELEDQILHQPWTDTQLVGGGGIISSVADFAKYLHAMIHQTLPMSKSLQQELIRPRMLQGDDDFFTFPYSTPAMYATGWAVSSYRGHSMISHSGAINGFASRIAYLPDLDWGVVLMGNSDLRGNHAIDALFLRLMDDFTGTPTEVRKDMVPMFDEFDRMIVDYYQNARELLYPGIATPPPVNLSLPLVEYRGMYHNPAYGDIDLAIADPDLRLPVKNSTSEVLHAVLRHTANFTLDFEHVSGDFFVAWVNTEVPMLTASFALPAEFRIDPRGNVVKMGIPTNTVLLERDHKIWFDRKR</sequence>
<evidence type="ECO:0000313" key="5">
    <source>
        <dbReference type="Proteomes" id="UP000053317"/>
    </source>
</evidence>
<keyword evidence="5" id="KW-1185">Reference proteome</keyword>
<feature type="domain" description="Peptidase S12 Pab87-related C-terminal" evidence="3">
    <location>
        <begin position="256"/>
        <end position="367"/>
    </location>
</feature>
<dbReference type="Proteomes" id="UP000053317">
    <property type="component" value="Unassembled WGS sequence"/>
</dbReference>
<dbReference type="PANTHER" id="PTHR46825">
    <property type="entry name" value="D-ALANYL-D-ALANINE-CARBOXYPEPTIDASE/ENDOPEPTIDASE AMPH"/>
    <property type="match status" value="1"/>
</dbReference>
<dbReference type="PANTHER" id="PTHR46825:SF9">
    <property type="entry name" value="BETA-LACTAMASE-RELATED DOMAIN-CONTAINING PROTEIN"/>
    <property type="match status" value="1"/>
</dbReference>
<dbReference type="Gene3D" id="3.40.710.10">
    <property type="entry name" value="DD-peptidase/beta-lactamase superfamily"/>
    <property type="match status" value="1"/>
</dbReference>
<evidence type="ECO:0000259" key="2">
    <source>
        <dbReference type="Pfam" id="PF00144"/>
    </source>
</evidence>
<comment type="similarity">
    <text evidence="1">Belongs to the peptidase S12 family.</text>
</comment>
<feature type="domain" description="Beta-lactamase-related" evidence="2">
    <location>
        <begin position="7"/>
        <end position="200"/>
    </location>
</feature>